<dbReference type="EMBL" id="PZZH01000001">
    <property type="protein sequence ID" value="PTN77536.1"/>
    <property type="molecule type" value="Genomic_DNA"/>
</dbReference>
<dbReference type="InterPro" id="IPR050090">
    <property type="entry name" value="Tyrosine_recombinase_XerCD"/>
</dbReference>
<feature type="domain" description="Core-binding (CB)" evidence="7">
    <location>
        <begin position="69"/>
        <end position="159"/>
    </location>
</feature>
<evidence type="ECO:0000259" key="7">
    <source>
        <dbReference type="PROSITE" id="PS51900"/>
    </source>
</evidence>
<dbReference type="InterPro" id="IPR044068">
    <property type="entry name" value="CB"/>
</dbReference>
<evidence type="ECO:0000313" key="8">
    <source>
        <dbReference type="EMBL" id="PTN77536.1"/>
    </source>
</evidence>
<comment type="similarity">
    <text evidence="1">Belongs to the 'phage' integrase family.</text>
</comment>
<protein>
    <submittedName>
        <fullName evidence="8">Site-specific integrase</fullName>
    </submittedName>
</protein>
<name>A0A855UHL9_ENTFL</name>
<dbReference type="Pfam" id="PF14657">
    <property type="entry name" value="Arm-DNA-bind_4"/>
    <property type="match status" value="1"/>
</dbReference>
<sequence length="408" mass="47820">MASIKSYKLKNGQERWEYFVSNGRSNGTGRQQKIHKRGFRSHKEALKAAKIIEGQIASEEFVKENPQKMTISKFMNIWINEYKNNVKEGSRIVYRDAIRMYIDPYIGNYQLNKYKPADHQKFINSLFTNKELGKNKNGLSYNTVKIVNAALSNAFKKAQKLGFVKSNPTYLVEFPLDKVKEKTNKEKKLEFYTLEQENLFLDTARNFDEYMWYVFFLIIFDLGLRKGEVMALRWFNFDFRDNILTFDKQRLYRKERPGQVILDDVKTDAGKRSLKMTNRVRNSVLELYGINYDLTSNVLPMTNSNQDFLFINHRGKNVGLPIRQRSVDTAWHRIIQKANLPKIRIHDGRHTNAARLRQAGVPLEDIKDMLGHKNVKTTEIYAHVSAEVKERAVNKLELYQMQHKKSGN</sequence>
<dbReference type="PANTHER" id="PTHR30349:SF64">
    <property type="entry name" value="PROPHAGE INTEGRASE INTD-RELATED"/>
    <property type="match status" value="1"/>
</dbReference>
<evidence type="ECO:0000259" key="6">
    <source>
        <dbReference type="PROSITE" id="PS51898"/>
    </source>
</evidence>
<dbReference type="GO" id="GO:0003677">
    <property type="term" value="F:DNA binding"/>
    <property type="evidence" value="ECO:0007669"/>
    <property type="project" value="UniProtKB-UniRule"/>
</dbReference>
<dbReference type="RefSeq" id="WP_002405795.1">
    <property type="nucleotide sequence ID" value="NZ_CAXOFY010000014.1"/>
</dbReference>
<dbReference type="GO" id="GO:0006310">
    <property type="term" value="P:DNA recombination"/>
    <property type="evidence" value="ECO:0007669"/>
    <property type="project" value="UniProtKB-KW"/>
</dbReference>
<dbReference type="InterPro" id="IPR002104">
    <property type="entry name" value="Integrase_catalytic"/>
</dbReference>
<gene>
    <name evidence="8" type="ORF">DAI13_07185</name>
</gene>
<feature type="domain" description="Tyr recombinase" evidence="6">
    <location>
        <begin position="187"/>
        <end position="394"/>
    </location>
</feature>
<keyword evidence="3 5" id="KW-0238">DNA-binding</keyword>
<comment type="caution">
    <text evidence="8">The sequence shown here is derived from an EMBL/GenBank/DDBJ whole genome shotgun (WGS) entry which is preliminary data.</text>
</comment>
<proteinExistence type="inferred from homology"/>
<dbReference type="Proteomes" id="UP000244140">
    <property type="component" value="Unassembled WGS sequence"/>
</dbReference>
<evidence type="ECO:0000256" key="1">
    <source>
        <dbReference type="ARBA" id="ARBA00008857"/>
    </source>
</evidence>
<keyword evidence="2" id="KW-0229">DNA integration</keyword>
<keyword evidence="4" id="KW-0233">DNA recombination</keyword>
<dbReference type="Gene3D" id="1.10.443.10">
    <property type="entry name" value="Intergrase catalytic core"/>
    <property type="match status" value="1"/>
</dbReference>
<dbReference type="AlphaFoldDB" id="A0A855UHL9"/>
<dbReference type="CDD" id="cd01189">
    <property type="entry name" value="INT_ICEBs1_C_like"/>
    <property type="match status" value="1"/>
</dbReference>
<dbReference type="InterPro" id="IPR028259">
    <property type="entry name" value="AP2-like_int_N"/>
</dbReference>
<dbReference type="InterPro" id="IPR013762">
    <property type="entry name" value="Integrase-like_cat_sf"/>
</dbReference>
<dbReference type="InterPro" id="IPR011010">
    <property type="entry name" value="DNA_brk_join_enz"/>
</dbReference>
<evidence type="ECO:0000256" key="4">
    <source>
        <dbReference type="ARBA" id="ARBA00023172"/>
    </source>
</evidence>
<dbReference type="Pfam" id="PF14659">
    <property type="entry name" value="Phage_int_SAM_3"/>
    <property type="match status" value="1"/>
</dbReference>
<accession>A0A855UHL9</accession>
<dbReference type="InterPro" id="IPR004107">
    <property type="entry name" value="Integrase_SAM-like_N"/>
</dbReference>
<dbReference type="Gene3D" id="1.10.150.130">
    <property type="match status" value="1"/>
</dbReference>
<dbReference type="SUPFAM" id="SSF56349">
    <property type="entry name" value="DNA breaking-rejoining enzymes"/>
    <property type="match status" value="1"/>
</dbReference>
<dbReference type="GO" id="GO:0015074">
    <property type="term" value="P:DNA integration"/>
    <property type="evidence" value="ECO:0007669"/>
    <property type="project" value="UniProtKB-KW"/>
</dbReference>
<dbReference type="PROSITE" id="PS51898">
    <property type="entry name" value="TYR_RECOMBINASE"/>
    <property type="match status" value="1"/>
</dbReference>
<evidence type="ECO:0000256" key="5">
    <source>
        <dbReference type="PROSITE-ProRule" id="PRU01248"/>
    </source>
</evidence>
<dbReference type="PROSITE" id="PS51900">
    <property type="entry name" value="CB"/>
    <property type="match status" value="1"/>
</dbReference>
<evidence type="ECO:0000256" key="2">
    <source>
        <dbReference type="ARBA" id="ARBA00022908"/>
    </source>
</evidence>
<dbReference type="Pfam" id="PF00589">
    <property type="entry name" value="Phage_integrase"/>
    <property type="match status" value="1"/>
</dbReference>
<reference evidence="8 9" key="1">
    <citation type="submission" date="2018-04" db="EMBL/GenBank/DDBJ databases">
        <authorList>
            <person name="Van Tyne D."/>
        </authorList>
    </citation>
    <scope>NUCLEOTIDE SEQUENCE [LARGE SCALE GENOMIC DNA]</scope>
    <source>
        <strain evidence="8 9">B2535</strain>
    </source>
</reference>
<evidence type="ECO:0000313" key="9">
    <source>
        <dbReference type="Proteomes" id="UP000244140"/>
    </source>
</evidence>
<dbReference type="PANTHER" id="PTHR30349">
    <property type="entry name" value="PHAGE INTEGRASE-RELATED"/>
    <property type="match status" value="1"/>
</dbReference>
<dbReference type="InterPro" id="IPR010998">
    <property type="entry name" value="Integrase_recombinase_N"/>
</dbReference>
<evidence type="ECO:0000256" key="3">
    <source>
        <dbReference type="ARBA" id="ARBA00023125"/>
    </source>
</evidence>
<organism evidence="8 9">
    <name type="scientific">Enterococcus faecalis</name>
    <name type="common">Streptococcus faecalis</name>
    <dbReference type="NCBI Taxonomy" id="1351"/>
    <lineage>
        <taxon>Bacteria</taxon>
        <taxon>Bacillati</taxon>
        <taxon>Bacillota</taxon>
        <taxon>Bacilli</taxon>
        <taxon>Lactobacillales</taxon>
        <taxon>Enterococcaceae</taxon>
        <taxon>Enterococcus</taxon>
    </lineage>
</organism>